<protein>
    <recommendedName>
        <fullName evidence="11">Neutral metalloproteinase</fullName>
    </recommendedName>
</protein>
<evidence type="ECO:0008006" key="11">
    <source>
        <dbReference type="Google" id="ProtNLM"/>
    </source>
</evidence>
<evidence type="ECO:0000259" key="8">
    <source>
        <dbReference type="Pfam" id="PF02868"/>
    </source>
</evidence>
<dbReference type="InterPro" id="IPR001570">
    <property type="entry name" value="Peptidase_M4_C_domain"/>
</dbReference>
<dbReference type="Pfam" id="PF02868">
    <property type="entry name" value="Peptidase_M4_C"/>
    <property type="match status" value="1"/>
</dbReference>
<dbReference type="PANTHER" id="PTHR33794:SF1">
    <property type="entry name" value="BACILLOLYSIN"/>
    <property type="match status" value="1"/>
</dbReference>
<keyword evidence="5" id="KW-0862">Zinc</keyword>
<keyword evidence="3" id="KW-0479">Metal-binding</keyword>
<evidence type="ECO:0000256" key="4">
    <source>
        <dbReference type="ARBA" id="ARBA00022801"/>
    </source>
</evidence>
<dbReference type="AlphaFoldDB" id="A0AAE1EBE8"/>
<feature type="domain" description="Peptidase M4" evidence="7">
    <location>
        <begin position="260"/>
        <end position="388"/>
    </location>
</feature>
<evidence type="ECO:0000256" key="6">
    <source>
        <dbReference type="ARBA" id="ARBA00023049"/>
    </source>
</evidence>
<dbReference type="GO" id="GO:0046872">
    <property type="term" value="F:metal ion binding"/>
    <property type="evidence" value="ECO:0007669"/>
    <property type="project" value="UniProtKB-KW"/>
</dbReference>
<dbReference type="PRINTS" id="PR00730">
    <property type="entry name" value="THERMOLYSIN"/>
</dbReference>
<keyword evidence="4" id="KW-0378">Hydrolase</keyword>
<comment type="caution">
    <text evidence="9">The sequence shown here is derived from an EMBL/GenBank/DDBJ whole genome shotgun (WGS) entry which is preliminary data.</text>
</comment>
<evidence type="ECO:0000313" key="10">
    <source>
        <dbReference type="Proteomes" id="UP001283361"/>
    </source>
</evidence>
<dbReference type="InterPro" id="IPR023612">
    <property type="entry name" value="Peptidase_M4"/>
</dbReference>
<dbReference type="SUPFAM" id="SSF55486">
    <property type="entry name" value="Metalloproteases ('zincins'), catalytic domain"/>
    <property type="match status" value="1"/>
</dbReference>
<dbReference type="InterPro" id="IPR013856">
    <property type="entry name" value="Peptidase_M4_domain"/>
</dbReference>
<dbReference type="InterPro" id="IPR050728">
    <property type="entry name" value="Zinc_Metalloprotease_M4"/>
</dbReference>
<organism evidence="9 10">
    <name type="scientific">Elysia crispata</name>
    <name type="common">lettuce slug</name>
    <dbReference type="NCBI Taxonomy" id="231223"/>
    <lineage>
        <taxon>Eukaryota</taxon>
        <taxon>Metazoa</taxon>
        <taxon>Spiralia</taxon>
        <taxon>Lophotrochozoa</taxon>
        <taxon>Mollusca</taxon>
        <taxon>Gastropoda</taxon>
        <taxon>Heterobranchia</taxon>
        <taxon>Euthyneura</taxon>
        <taxon>Panpulmonata</taxon>
        <taxon>Sacoglossa</taxon>
        <taxon>Placobranchoidea</taxon>
        <taxon>Plakobranchidae</taxon>
        <taxon>Elysia</taxon>
    </lineage>
</organism>
<dbReference type="EMBL" id="JAWDGP010000319">
    <property type="protein sequence ID" value="KAK3801434.1"/>
    <property type="molecule type" value="Genomic_DNA"/>
</dbReference>
<comment type="similarity">
    <text evidence="1">Belongs to the peptidase M4 family.</text>
</comment>
<sequence>MTPLDILCEVFSGRNKIHLEKMMIVVLLLAGLVWQANACLQRIDQTPGVQDASKLISRGENFDDVEQIVEALGLSTDDWSLEEGPKRQIKYDLTRQRLNLFYEGLRVRGFTLQASINSDDEYTGAVSGFIPTITNLDLTAGAGVRRREVKQALAQYVNDNNVRINQGDIDTKDLSHFSFDRQIYVDFSTGKASVVFYAKALVNIPNYIRSPRALFDGNLNLIKGRLSVRNKGTSGCPNALGGNLQFPGLTYGSGPGETCLNAKVRGKTCILRSKRFVIKDVKCKMDRREAEVVKFNCEDGLNDSSNGGNSPNADSFYYAQVFYDVLKTWGKQTSPFDDKTTTLYTHYAKHPNAFWDGVAVTFGNGDNNVFPYSVKEIIGHELGHAITEDSGNMVFDGESVAVDESFADICGKAISAYLDPSYNWKFADNLIRSARDALRYFDDPTKDGRTIANVNEFQTVASDHPALGVGVFDKFFYLVNDAGVPFNSAFEAVVLANRIYWHGETGFYDGACGVLRAANDLGQDVYKYKSSFLQVGIDLSFCCLDGTA</sequence>
<dbReference type="Pfam" id="PF01447">
    <property type="entry name" value="Peptidase_M4"/>
    <property type="match status" value="1"/>
</dbReference>
<keyword evidence="10" id="KW-1185">Reference proteome</keyword>
<evidence type="ECO:0000256" key="5">
    <source>
        <dbReference type="ARBA" id="ARBA00022833"/>
    </source>
</evidence>
<evidence type="ECO:0000256" key="3">
    <source>
        <dbReference type="ARBA" id="ARBA00022723"/>
    </source>
</evidence>
<dbReference type="GO" id="GO:0006508">
    <property type="term" value="P:proteolysis"/>
    <property type="evidence" value="ECO:0007669"/>
    <property type="project" value="UniProtKB-KW"/>
</dbReference>
<dbReference type="Proteomes" id="UP001283361">
    <property type="component" value="Unassembled WGS sequence"/>
</dbReference>
<reference evidence="9" key="1">
    <citation type="journal article" date="2023" name="G3 (Bethesda)">
        <title>A reference genome for the long-term kleptoplast-retaining sea slug Elysia crispata morphotype clarki.</title>
        <authorList>
            <person name="Eastman K.E."/>
            <person name="Pendleton A.L."/>
            <person name="Shaikh M.A."/>
            <person name="Suttiyut T."/>
            <person name="Ogas R."/>
            <person name="Tomko P."/>
            <person name="Gavelis G."/>
            <person name="Widhalm J.R."/>
            <person name="Wisecaver J.H."/>
        </authorList>
    </citation>
    <scope>NUCLEOTIDE SEQUENCE</scope>
    <source>
        <strain evidence="9">ECLA1</strain>
    </source>
</reference>
<dbReference type="Gene3D" id="3.10.170.10">
    <property type="match status" value="1"/>
</dbReference>
<name>A0AAE1EBE8_9GAST</name>
<keyword evidence="2" id="KW-0645">Protease</keyword>
<evidence type="ECO:0000313" key="9">
    <source>
        <dbReference type="EMBL" id="KAK3801434.1"/>
    </source>
</evidence>
<dbReference type="InterPro" id="IPR027268">
    <property type="entry name" value="Peptidase_M4/M1_CTD_sf"/>
</dbReference>
<proteinExistence type="inferred from homology"/>
<gene>
    <name evidence="9" type="ORF">RRG08_041789</name>
</gene>
<dbReference type="Gene3D" id="1.10.390.10">
    <property type="entry name" value="Neutral Protease Domain 2"/>
    <property type="match status" value="1"/>
</dbReference>
<dbReference type="PANTHER" id="PTHR33794">
    <property type="entry name" value="BACILLOLYSIN"/>
    <property type="match status" value="1"/>
</dbReference>
<evidence type="ECO:0000259" key="7">
    <source>
        <dbReference type="Pfam" id="PF01447"/>
    </source>
</evidence>
<feature type="domain" description="Peptidase M4 C-terminal" evidence="8">
    <location>
        <begin position="392"/>
        <end position="537"/>
    </location>
</feature>
<accession>A0AAE1EBE8</accession>
<evidence type="ECO:0000256" key="1">
    <source>
        <dbReference type="ARBA" id="ARBA00009388"/>
    </source>
</evidence>
<dbReference type="GO" id="GO:0004222">
    <property type="term" value="F:metalloendopeptidase activity"/>
    <property type="evidence" value="ECO:0007669"/>
    <property type="project" value="InterPro"/>
</dbReference>
<evidence type="ECO:0000256" key="2">
    <source>
        <dbReference type="ARBA" id="ARBA00022670"/>
    </source>
</evidence>
<keyword evidence="6" id="KW-0482">Metalloprotease</keyword>